<keyword evidence="1" id="KW-0812">Transmembrane</keyword>
<dbReference type="SUPFAM" id="SSF49464">
    <property type="entry name" value="Carboxypeptidase regulatory domain-like"/>
    <property type="match status" value="1"/>
</dbReference>
<comment type="caution">
    <text evidence="2">The sequence shown here is derived from an EMBL/GenBank/DDBJ whole genome shotgun (WGS) entry which is preliminary data.</text>
</comment>
<sequence length="600" mass="63353">MNLINFKNSRGFTFVEVLVSISIFLIVCLTIYGVFVSILSLVSASRLKSVAAALANEQIEIARNLPYANVGTLTGIPHGLLSPSQTLVRGGAEFIVTTIVRNIDDSFDGTIGGAPNDLVPADYKLVDVTIECSNCKNFVPFSLSTFVAPKNLEFSSANNGALFVKVFDANGQPITGALVHLENNTETPAIIIDDVTGIDGTLQLVDVPPGTEVYEVSATKSGYTTDQTRDPGVSGNPNPTIPHSTVAAEQVTALSLFIDRFSSFSFSSVTDQCTLVPDMDFTLSGTRLIGTDPDVLKYSQNLETSVGGLLSLSNIEWDTYSLSFIDANYDVIGTNPLFPLAIAPTATQNVQLIVAPKAPRTLIVIVKDTTTGLPVSGASVSLGNGAASTTLVTGLGSIAQTDWSGGDGEATSTDTTRFWNSDGNIDTNNPSGVLSLISNAGEYVSSGELVSSAFDTGSASNFHTFSWQPQSQLPDVGDDSVKFQAATSDDGGVWDYSGPDGTSATYYTLADSNINLAQNGKRYFRYKLFLSTATTTQTPTVSDIAFTFTSACVPPGQVAFTNLSSGNRGLSVEKSGYQTAETSVSVANDWQNIDILLSPL</sequence>
<dbReference type="InterPro" id="IPR012902">
    <property type="entry name" value="N_methyl_site"/>
</dbReference>
<keyword evidence="1" id="KW-0472">Membrane</keyword>
<name>A0A1G2MS73_9BACT</name>
<proteinExistence type="predicted"/>
<gene>
    <name evidence="2" type="ORF">A3C06_00125</name>
</gene>
<evidence type="ECO:0000256" key="1">
    <source>
        <dbReference type="SAM" id="Phobius"/>
    </source>
</evidence>
<dbReference type="AlphaFoldDB" id="A0A1G2MS73"/>
<evidence type="ECO:0000313" key="2">
    <source>
        <dbReference type="EMBL" id="OHA26708.1"/>
    </source>
</evidence>
<evidence type="ECO:0008006" key="4">
    <source>
        <dbReference type="Google" id="ProtNLM"/>
    </source>
</evidence>
<dbReference type="InterPro" id="IPR008969">
    <property type="entry name" value="CarboxyPept-like_regulatory"/>
</dbReference>
<dbReference type="STRING" id="1802312.A3C06_00125"/>
<evidence type="ECO:0000313" key="3">
    <source>
        <dbReference type="Proteomes" id="UP000177565"/>
    </source>
</evidence>
<reference evidence="2 3" key="1">
    <citation type="journal article" date="2016" name="Nat. Commun.">
        <title>Thousands of microbial genomes shed light on interconnected biogeochemical processes in an aquifer system.</title>
        <authorList>
            <person name="Anantharaman K."/>
            <person name="Brown C.T."/>
            <person name="Hug L.A."/>
            <person name="Sharon I."/>
            <person name="Castelle C.J."/>
            <person name="Probst A.J."/>
            <person name="Thomas B.C."/>
            <person name="Singh A."/>
            <person name="Wilkins M.J."/>
            <person name="Karaoz U."/>
            <person name="Brodie E.L."/>
            <person name="Williams K.H."/>
            <person name="Hubbard S.S."/>
            <person name="Banfield J.F."/>
        </authorList>
    </citation>
    <scope>NUCLEOTIDE SEQUENCE [LARGE SCALE GENOMIC DNA]</scope>
</reference>
<organism evidence="2 3">
    <name type="scientific">Candidatus Taylorbacteria bacterium RIFCSPHIGHO2_02_FULL_46_13</name>
    <dbReference type="NCBI Taxonomy" id="1802312"/>
    <lineage>
        <taxon>Bacteria</taxon>
        <taxon>Candidatus Tayloriibacteriota</taxon>
    </lineage>
</organism>
<dbReference type="Gene3D" id="2.60.40.1120">
    <property type="entry name" value="Carboxypeptidase-like, regulatory domain"/>
    <property type="match status" value="1"/>
</dbReference>
<keyword evidence="1" id="KW-1133">Transmembrane helix</keyword>
<protein>
    <recommendedName>
        <fullName evidence="4">Carboxypeptidase regulatory-like domain-containing protein</fullName>
    </recommendedName>
</protein>
<feature type="transmembrane region" description="Helical" evidence="1">
    <location>
        <begin position="12"/>
        <end position="39"/>
    </location>
</feature>
<dbReference type="Pfam" id="PF07963">
    <property type="entry name" value="N_methyl"/>
    <property type="match status" value="1"/>
</dbReference>
<accession>A0A1G2MS73</accession>
<dbReference type="Proteomes" id="UP000177565">
    <property type="component" value="Unassembled WGS sequence"/>
</dbReference>
<dbReference type="EMBL" id="MHRQ01000017">
    <property type="protein sequence ID" value="OHA26708.1"/>
    <property type="molecule type" value="Genomic_DNA"/>
</dbReference>